<dbReference type="InterPro" id="IPR045024">
    <property type="entry name" value="NDH-2"/>
</dbReference>
<protein>
    <recommendedName>
        <fullName evidence="4">NADH:ubiquinone reductase (non-electrogenic)</fullName>
        <ecNumber evidence="4">1.6.5.9</ecNumber>
    </recommendedName>
</protein>
<evidence type="ECO:0000256" key="8">
    <source>
        <dbReference type="ARBA" id="ARBA00022692"/>
    </source>
</evidence>
<proteinExistence type="inferred from homology"/>
<sequence length="490" mass="52812">MTQPATDTNRRHQVVVIGSGFGGLFSTQKLKRADVDVTLIGSTTHHLFQPLLYQVATGILSEGEIAPSTREVLNRQQNAKVLLGVVTDIDVDARTVTHQSVGRSTVTPYDSLIVAAGAGQSYFGNDHFARHAPGMKSIDDALELRGRIFGSFELAELASTPAEVERLMTFVVVGAGPTGVEMAGQIAELAHRTLKRDFRRIDTKRARVILLDFAPQVLGAFGEKLGDKAKKRLEELGVEVRLGAKVVDVDSTGIEVQHEDGRHERIESVCKVWAAGVQASPLGKQLADQTGAGIDRAGRVEVLPDLTLPGHPEIYVVGDMMSLDKLPGVAQVAIQGGEYAAEAIMRRVDGREPQKTFSYFDKGSMATISRFSAVASVGKAQFTGFIAWVLWLAVHLVYIIGFKNRITTLLHWAISFLGRGRAERVVTEQQVFARSAIKDLGPGYNPELPRLAKDRPDGQVTGSDPQHATSGAAEGVPADGDAQRAGRPTG</sequence>
<keyword evidence="20" id="KW-1185">Reference proteome</keyword>
<name>A0A495XV15_9MICO</name>
<dbReference type="PANTHER" id="PTHR43706">
    <property type="entry name" value="NADH DEHYDROGENASE"/>
    <property type="match status" value="1"/>
</dbReference>
<keyword evidence="7" id="KW-0285">Flavoprotein</keyword>
<evidence type="ECO:0000256" key="9">
    <source>
        <dbReference type="ARBA" id="ARBA00022827"/>
    </source>
</evidence>
<dbReference type="Pfam" id="PF07992">
    <property type="entry name" value="Pyr_redox_2"/>
    <property type="match status" value="1"/>
</dbReference>
<dbReference type="EC" id="1.6.5.9" evidence="4"/>
<dbReference type="AlphaFoldDB" id="A0A495XV15"/>
<evidence type="ECO:0000256" key="6">
    <source>
        <dbReference type="ARBA" id="ARBA00022519"/>
    </source>
</evidence>
<dbReference type="EMBL" id="RBXT01000001">
    <property type="protein sequence ID" value="RKT77359.1"/>
    <property type="molecule type" value="Genomic_DNA"/>
</dbReference>
<comment type="subcellular location">
    <subcellularLocation>
        <location evidence="2">Cell inner membrane</location>
        <topology evidence="2">Single-pass membrane protein</topology>
    </subcellularLocation>
</comment>
<evidence type="ECO:0000313" key="19">
    <source>
        <dbReference type="EMBL" id="RKT77359.1"/>
    </source>
</evidence>
<feature type="compositionally biased region" description="Polar residues" evidence="16">
    <location>
        <begin position="460"/>
        <end position="469"/>
    </location>
</feature>
<dbReference type="InterPro" id="IPR023753">
    <property type="entry name" value="FAD/NAD-binding_dom"/>
</dbReference>
<keyword evidence="11" id="KW-0560">Oxidoreductase</keyword>
<dbReference type="Gene3D" id="3.50.50.100">
    <property type="match status" value="1"/>
</dbReference>
<evidence type="ECO:0000259" key="18">
    <source>
        <dbReference type="Pfam" id="PF07992"/>
    </source>
</evidence>
<reference evidence="19 20" key="1">
    <citation type="submission" date="2018-10" db="EMBL/GenBank/DDBJ databases">
        <title>Sequencing the genomes of 1000 actinobacteria strains.</title>
        <authorList>
            <person name="Klenk H.-P."/>
        </authorList>
    </citation>
    <scope>NUCLEOTIDE SEQUENCE [LARGE SCALE GENOMIC DNA]</scope>
    <source>
        <strain evidence="19 20">DSM 44267</strain>
    </source>
</reference>
<evidence type="ECO:0000256" key="15">
    <source>
        <dbReference type="ARBA" id="ARBA00052097"/>
    </source>
</evidence>
<keyword evidence="12" id="KW-0520">NAD</keyword>
<evidence type="ECO:0000256" key="10">
    <source>
        <dbReference type="ARBA" id="ARBA00022989"/>
    </source>
</evidence>
<evidence type="ECO:0000256" key="1">
    <source>
        <dbReference type="ARBA" id="ARBA00001974"/>
    </source>
</evidence>
<comment type="similarity">
    <text evidence="3">Belongs to the NADH dehydrogenase family.</text>
</comment>
<dbReference type="Proteomes" id="UP000278440">
    <property type="component" value="Unassembled WGS sequence"/>
</dbReference>
<dbReference type="FunFam" id="3.50.50.100:FF:000011">
    <property type="entry name" value="Membrane NADH dehydrogenase"/>
    <property type="match status" value="1"/>
</dbReference>
<comment type="cofactor">
    <cofactor evidence="1">
        <name>FAD</name>
        <dbReference type="ChEBI" id="CHEBI:57692"/>
    </cofactor>
</comment>
<dbReference type="GO" id="GO:0005886">
    <property type="term" value="C:plasma membrane"/>
    <property type="evidence" value="ECO:0007669"/>
    <property type="project" value="UniProtKB-SubCell"/>
</dbReference>
<dbReference type="SUPFAM" id="SSF51905">
    <property type="entry name" value="FAD/NAD(P)-binding domain"/>
    <property type="match status" value="1"/>
</dbReference>
<evidence type="ECO:0000256" key="16">
    <source>
        <dbReference type="SAM" id="MobiDB-lite"/>
    </source>
</evidence>
<evidence type="ECO:0000256" key="7">
    <source>
        <dbReference type="ARBA" id="ARBA00022630"/>
    </source>
</evidence>
<keyword evidence="5" id="KW-1003">Cell membrane</keyword>
<comment type="caution">
    <text evidence="19">The sequence shown here is derived from an EMBL/GenBank/DDBJ whole genome shotgun (WGS) entry which is preliminary data.</text>
</comment>
<evidence type="ECO:0000256" key="3">
    <source>
        <dbReference type="ARBA" id="ARBA00005272"/>
    </source>
</evidence>
<keyword evidence="8 17" id="KW-0812">Transmembrane</keyword>
<evidence type="ECO:0000256" key="12">
    <source>
        <dbReference type="ARBA" id="ARBA00023027"/>
    </source>
</evidence>
<evidence type="ECO:0000256" key="17">
    <source>
        <dbReference type="SAM" id="Phobius"/>
    </source>
</evidence>
<accession>A0A495XV15</accession>
<dbReference type="InterPro" id="IPR036188">
    <property type="entry name" value="FAD/NAD-bd_sf"/>
</dbReference>
<gene>
    <name evidence="19" type="ORF">DFJ68_0780</name>
</gene>
<evidence type="ECO:0000256" key="13">
    <source>
        <dbReference type="ARBA" id="ARBA00023136"/>
    </source>
</evidence>
<keyword evidence="10 17" id="KW-1133">Transmembrane helix</keyword>
<keyword evidence="9" id="KW-0274">FAD</keyword>
<dbReference type="RefSeq" id="WP_211333263.1">
    <property type="nucleotide sequence ID" value="NZ_RBXT01000001.1"/>
</dbReference>
<comment type="catalytic activity">
    <reaction evidence="15">
        <text>a menaquinone + NADH + H(+) = a menaquinol + NAD(+)</text>
        <dbReference type="Rhea" id="RHEA:29235"/>
        <dbReference type="Rhea" id="RHEA-COMP:9537"/>
        <dbReference type="Rhea" id="RHEA-COMP:9539"/>
        <dbReference type="ChEBI" id="CHEBI:15378"/>
        <dbReference type="ChEBI" id="CHEBI:16374"/>
        <dbReference type="ChEBI" id="CHEBI:18151"/>
        <dbReference type="ChEBI" id="CHEBI:57540"/>
        <dbReference type="ChEBI" id="CHEBI:57945"/>
    </reaction>
</comment>
<evidence type="ECO:0000256" key="14">
    <source>
        <dbReference type="ARBA" id="ARBA00047599"/>
    </source>
</evidence>
<feature type="domain" description="FAD/NAD(P)-binding" evidence="18">
    <location>
        <begin position="13"/>
        <end position="337"/>
    </location>
</feature>
<evidence type="ECO:0000313" key="20">
    <source>
        <dbReference type="Proteomes" id="UP000278440"/>
    </source>
</evidence>
<keyword evidence="6" id="KW-0997">Cell inner membrane</keyword>
<keyword evidence="13 17" id="KW-0472">Membrane</keyword>
<evidence type="ECO:0000256" key="11">
    <source>
        <dbReference type="ARBA" id="ARBA00023002"/>
    </source>
</evidence>
<dbReference type="PANTHER" id="PTHR43706:SF47">
    <property type="entry name" value="EXTERNAL NADH-UBIQUINONE OXIDOREDUCTASE 1, MITOCHONDRIAL-RELATED"/>
    <property type="match status" value="1"/>
</dbReference>
<dbReference type="PRINTS" id="PR00411">
    <property type="entry name" value="PNDRDTASEI"/>
</dbReference>
<feature type="transmembrane region" description="Helical" evidence="17">
    <location>
        <begin position="382"/>
        <end position="402"/>
    </location>
</feature>
<dbReference type="GO" id="GO:0050136">
    <property type="term" value="F:NADH dehydrogenase (quinone) (non-electrogenic) activity"/>
    <property type="evidence" value="ECO:0007669"/>
    <property type="project" value="UniProtKB-EC"/>
</dbReference>
<evidence type="ECO:0000256" key="4">
    <source>
        <dbReference type="ARBA" id="ARBA00012637"/>
    </source>
</evidence>
<feature type="region of interest" description="Disordered" evidence="16">
    <location>
        <begin position="443"/>
        <end position="490"/>
    </location>
</feature>
<comment type="catalytic activity">
    <reaction evidence="14">
        <text>a quinone + NADH + H(+) = a quinol + NAD(+)</text>
        <dbReference type="Rhea" id="RHEA:46160"/>
        <dbReference type="ChEBI" id="CHEBI:15378"/>
        <dbReference type="ChEBI" id="CHEBI:24646"/>
        <dbReference type="ChEBI" id="CHEBI:57540"/>
        <dbReference type="ChEBI" id="CHEBI:57945"/>
        <dbReference type="ChEBI" id="CHEBI:132124"/>
        <dbReference type="EC" id="1.6.5.9"/>
    </reaction>
</comment>
<organism evidence="19 20">
    <name type="scientific">Terracoccus luteus</name>
    <dbReference type="NCBI Taxonomy" id="53356"/>
    <lineage>
        <taxon>Bacteria</taxon>
        <taxon>Bacillati</taxon>
        <taxon>Actinomycetota</taxon>
        <taxon>Actinomycetes</taxon>
        <taxon>Micrococcales</taxon>
        <taxon>Intrasporangiaceae</taxon>
        <taxon>Terracoccus</taxon>
    </lineage>
</organism>
<evidence type="ECO:0000256" key="5">
    <source>
        <dbReference type="ARBA" id="ARBA00022475"/>
    </source>
</evidence>
<evidence type="ECO:0000256" key="2">
    <source>
        <dbReference type="ARBA" id="ARBA00004377"/>
    </source>
</evidence>
<dbReference type="PRINTS" id="PR00368">
    <property type="entry name" value="FADPNR"/>
</dbReference>